<dbReference type="RefSeq" id="WP_377609819.1">
    <property type="nucleotide sequence ID" value="NZ_JBHUPA010000002.1"/>
</dbReference>
<proteinExistence type="predicted"/>
<gene>
    <name evidence="1" type="ORF">ACFS6J_07390</name>
</gene>
<reference evidence="2" key="1">
    <citation type="journal article" date="2019" name="Int. J. Syst. Evol. Microbiol.">
        <title>The Global Catalogue of Microorganisms (GCM) 10K type strain sequencing project: providing services to taxonomists for standard genome sequencing and annotation.</title>
        <authorList>
            <consortium name="The Broad Institute Genomics Platform"/>
            <consortium name="The Broad Institute Genome Sequencing Center for Infectious Disease"/>
            <person name="Wu L."/>
            <person name="Ma J."/>
        </authorList>
    </citation>
    <scope>NUCLEOTIDE SEQUENCE [LARGE SCALE GENOMIC DNA]</scope>
    <source>
        <strain evidence="2">KCTC 23098</strain>
    </source>
</reference>
<sequence length="82" mass="9383">MEQVIHSRIGFTWRGRQIIARLEIKKAIIGPITYTVFANKSSAIYLFRKIEGTWQLVYGSPPDDLKIALIESLSSKFELDNV</sequence>
<accession>A0ABW6B004</accession>
<dbReference type="EMBL" id="JBHUPA010000002">
    <property type="protein sequence ID" value="MFD2961601.1"/>
    <property type="molecule type" value="Genomic_DNA"/>
</dbReference>
<evidence type="ECO:0000313" key="2">
    <source>
        <dbReference type="Proteomes" id="UP001597560"/>
    </source>
</evidence>
<organism evidence="1 2">
    <name type="scientific">Olivibacter jilunii</name>
    <dbReference type="NCBI Taxonomy" id="985016"/>
    <lineage>
        <taxon>Bacteria</taxon>
        <taxon>Pseudomonadati</taxon>
        <taxon>Bacteroidota</taxon>
        <taxon>Sphingobacteriia</taxon>
        <taxon>Sphingobacteriales</taxon>
        <taxon>Sphingobacteriaceae</taxon>
        <taxon>Olivibacter</taxon>
    </lineage>
</organism>
<protein>
    <submittedName>
        <fullName evidence="1">Uncharacterized protein</fullName>
    </submittedName>
</protein>
<keyword evidence="2" id="KW-1185">Reference proteome</keyword>
<comment type="caution">
    <text evidence="1">The sequence shown here is derived from an EMBL/GenBank/DDBJ whole genome shotgun (WGS) entry which is preliminary data.</text>
</comment>
<name>A0ABW6B004_9SPHI</name>
<evidence type="ECO:0000313" key="1">
    <source>
        <dbReference type="EMBL" id="MFD2961601.1"/>
    </source>
</evidence>
<dbReference type="Proteomes" id="UP001597560">
    <property type="component" value="Unassembled WGS sequence"/>
</dbReference>